<gene>
    <name evidence="2" type="ORF">AAAT34_00620</name>
</gene>
<evidence type="ECO:0000256" key="1">
    <source>
        <dbReference type="SAM" id="Phobius"/>
    </source>
</evidence>
<dbReference type="Gene3D" id="2.170.120.30">
    <property type="match status" value="1"/>
</dbReference>
<organism evidence="2 3">
    <name type="scientific">Hallella faecis</name>
    <dbReference type="NCBI Taxonomy" id="2841596"/>
    <lineage>
        <taxon>Bacteria</taxon>
        <taxon>Pseudomonadati</taxon>
        <taxon>Bacteroidota</taxon>
        <taxon>Bacteroidia</taxon>
        <taxon>Bacteroidales</taxon>
        <taxon>Prevotellaceae</taxon>
        <taxon>Hallella</taxon>
    </lineage>
</organism>
<dbReference type="Gene3D" id="2.170.120.40">
    <property type="entry name" value="YbbR-like domain"/>
    <property type="match status" value="1"/>
</dbReference>
<evidence type="ECO:0000313" key="3">
    <source>
        <dbReference type="Proteomes" id="UP001487296"/>
    </source>
</evidence>
<feature type="transmembrane region" description="Helical" evidence="1">
    <location>
        <begin position="21"/>
        <end position="40"/>
    </location>
</feature>
<keyword evidence="1" id="KW-0812">Transmembrane</keyword>
<evidence type="ECO:0000313" key="2">
    <source>
        <dbReference type="EMBL" id="MEQ2485552.1"/>
    </source>
</evidence>
<sequence length="326" mass="37163">MHKLQRTFQVVRSSLFSWMNKEFLIFLFFLVLSGIFWLMMTLNETYEKELPVAVRLTGAPGNVVMTSEMSDTVRVTVRDKGFMILSYMSSNKLKPITLNFNAYANKQSGHGQVPLSDVQRLVRQQLFSSSTITSIKADALTFNFNYGERKTVGVKLIGNIVPTRNYYLSHVQLTPEKVTIFASRSKLDSIKEVQTEYVNITNFDDTVRQMVRIKKIPGVKVVPEKVKMTLLVDILTEESINVPITTINKPGDLTIRTFPNHVKVTFSVGSRLFRRVKASDFQVVIDYNEVAAHPSDKCKLHLRAKPSIVSNARLDMTQVDYLIEQQ</sequence>
<dbReference type="PANTHER" id="PTHR37804">
    <property type="entry name" value="CDAA REGULATORY PROTEIN CDAR"/>
    <property type="match status" value="1"/>
</dbReference>
<dbReference type="RefSeq" id="WP_215758492.1">
    <property type="nucleotide sequence ID" value="NZ_JBBNFP010000002.1"/>
</dbReference>
<keyword evidence="1" id="KW-0472">Membrane</keyword>
<keyword evidence="3" id="KW-1185">Reference proteome</keyword>
<reference evidence="2 3" key="1">
    <citation type="submission" date="2024-04" db="EMBL/GenBank/DDBJ databases">
        <title>Human intestinal bacterial collection.</title>
        <authorList>
            <person name="Pauvert C."/>
            <person name="Hitch T.C.A."/>
            <person name="Clavel T."/>
        </authorList>
    </citation>
    <scope>NUCLEOTIDE SEQUENCE [LARGE SCALE GENOMIC DNA]</scope>
    <source>
        <strain evidence="2 3">CLA-AA-H145</strain>
    </source>
</reference>
<dbReference type="Proteomes" id="UP001487296">
    <property type="component" value="Unassembled WGS sequence"/>
</dbReference>
<proteinExistence type="predicted"/>
<dbReference type="PANTHER" id="PTHR37804:SF1">
    <property type="entry name" value="CDAA REGULATORY PROTEIN CDAR"/>
    <property type="match status" value="1"/>
</dbReference>
<keyword evidence="1" id="KW-1133">Transmembrane helix</keyword>
<dbReference type="Pfam" id="PF07949">
    <property type="entry name" value="YbbR"/>
    <property type="match status" value="1"/>
</dbReference>
<dbReference type="InterPro" id="IPR012505">
    <property type="entry name" value="YbbR"/>
</dbReference>
<comment type="caution">
    <text evidence="2">The sequence shown here is derived from an EMBL/GenBank/DDBJ whole genome shotgun (WGS) entry which is preliminary data.</text>
</comment>
<accession>A0ABV1FMD8</accession>
<dbReference type="InterPro" id="IPR053154">
    <property type="entry name" value="c-di-AMP_regulator"/>
</dbReference>
<protein>
    <submittedName>
        <fullName evidence="2">CdaR family protein</fullName>
    </submittedName>
</protein>
<dbReference type="EMBL" id="JBBNFP010000002">
    <property type="protein sequence ID" value="MEQ2485552.1"/>
    <property type="molecule type" value="Genomic_DNA"/>
</dbReference>
<name>A0ABV1FMD8_9BACT</name>